<dbReference type="Proteomes" id="UP000054097">
    <property type="component" value="Unassembled WGS sequence"/>
</dbReference>
<evidence type="ECO:0000313" key="5">
    <source>
        <dbReference type="Proteomes" id="UP000054097"/>
    </source>
</evidence>
<accession>A0A0C3AZ61</accession>
<feature type="compositionally biased region" description="Acidic residues" evidence="3">
    <location>
        <begin position="474"/>
        <end position="487"/>
    </location>
</feature>
<dbReference type="HOGENOM" id="CLU_013424_2_0_1"/>
<dbReference type="PANTHER" id="PTHR10340">
    <property type="entry name" value="SPHINGOMYELIN PHOSPHODIESTERASE"/>
    <property type="match status" value="1"/>
</dbReference>
<sequence>MPSSEGAAVTRDATQVAGIPSHNEDISGQYWEGSHAAVIPKLEDEENIHTLSVLSHLHPQDEEYESRRTNILANRKLHGRFLHLTDLHPDEFYKFNSAVAQFCHRKAPKKKGKGGKGKSKHGADEEEEGQGEVNDSRTNKGDDDDDERAGWFGVPFSDCDSPVTLVNLTLDHLHEEWSTNIDFVIWTGDSARHDNDNLLPRTPPAIYAMNRIIASQMASAFPNIPILPSIGNNDIWPHNVMAPGPNSILNEYIAIWRPFIPFSSYQVFQHGGYFSVEVIPGHIAAISLNTMYWYDANKAVGGCVPHMRDDPGNLQFDWLDVQIERFRDRGMQVILAGHVPPTPGNYFPDCHFRYGQIAIRYQDTIIGHFFGHMNVDHFFWLDVHDLNMEPTEPTYRVMKNQLDEDLRQDITHLPKHLHHDDYVVVNVGPSVIPEYYPSYRIYQYNITQYPGAKISDEQSFTREEWDALEVSKADDEDEDEDEDDDNEDTPHPPKRKRSAHSPHGMADHRLDWTTGKRKHGHRHPEKPDCSLPENEDKYACRPWGPRHASPDSPSRNNSLWSLLGYAQYYLSDLGESTKKSPPKFKLEYLTFNIDALRPPVNDTDSTPPDSGEDGVMGRKKRSARWIPPVPKHLLPKSLRDVNRTKSKFTPYQLDDLTIPSWIVFARKLGKSKKLWKQFIGFMYMGEDLEESEVDPNPDEPVIMDPNGSPWQVILPNTEF</sequence>
<dbReference type="InterPro" id="IPR029052">
    <property type="entry name" value="Metallo-depent_PP-like"/>
</dbReference>
<feature type="region of interest" description="Disordered" evidence="3">
    <location>
        <begin position="469"/>
        <end position="535"/>
    </location>
</feature>
<dbReference type="AlphaFoldDB" id="A0A0C3AZ61"/>
<dbReference type="PANTHER" id="PTHR10340:SF55">
    <property type="entry name" value="ENDOPOLYPHOSPHATASE"/>
    <property type="match status" value="1"/>
</dbReference>
<dbReference type="EMBL" id="KN824316">
    <property type="protein sequence ID" value="KIM25254.1"/>
    <property type="molecule type" value="Genomic_DNA"/>
</dbReference>
<keyword evidence="5" id="KW-1185">Reference proteome</keyword>
<keyword evidence="2" id="KW-0325">Glycoprotein</keyword>
<dbReference type="InterPro" id="IPR041805">
    <property type="entry name" value="ASMase/PPN1_MPP"/>
</dbReference>
<dbReference type="SUPFAM" id="SSF56300">
    <property type="entry name" value="Metallo-dependent phosphatases"/>
    <property type="match status" value="1"/>
</dbReference>
<name>A0A0C3AZ61_SERVB</name>
<feature type="compositionally biased region" description="Basic residues" evidence="3">
    <location>
        <begin position="515"/>
        <end position="524"/>
    </location>
</feature>
<dbReference type="OrthoDB" id="348678at2759"/>
<feature type="region of interest" description="Disordered" evidence="3">
    <location>
        <begin position="106"/>
        <end position="147"/>
    </location>
</feature>
<organism evidence="4 5">
    <name type="scientific">Serendipita vermifera MAFF 305830</name>
    <dbReference type="NCBI Taxonomy" id="933852"/>
    <lineage>
        <taxon>Eukaryota</taxon>
        <taxon>Fungi</taxon>
        <taxon>Dikarya</taxon>
        <taxon>Basidiomycota</taxon>
        <taxon>Agaricomycotina</taxon>
        <taxon>Agaricomycetes</taxon>
        <taxon>Sebacinales</taxon>
        <taxon>Serendipitaceae</taxon>
        <taxon>Serendipita</taxon>
    </lineage>
</organism>
<dbReference type="GO" id="GO:0006798">
    <property type="term" value="P:polyphosphate catabolic process"/>
    <property type="evidence" value="ECO:0007669"/>
    <property type="project" value="TreeGrafter"/>
</dbReference>
<evidence type="ECO:0000313" key="4">
    <source>
        <dbReference type="EMBL" id="KIM25254.1"/>
    </source>
</evidence>
<feature type="compositionally biased region" description="Basic residues" evidence="3">
    <location>
        <begin position="106"/>
        <end position="120"/>
    </location>
</feature>
<evidence type="ECO:0000256" key="2">
    <source>
        <dbReference type="ARBA" id="ARBA00023180"/>
    </source>
</evidence>
<dbReference type="CDD" id="cd00842">
    <property type="entry name" value="MPP_ASMase"/>
    <property type="match status" value="1"/>
</dbReference>
<dbReference type="GO" id="GO:0000298">
    <property type="term" value="F:endopolyphosphatase activity"/>
    <property type="evidence" value="ECO:0007669"/>
    <property type="project" value="TreeGrafter"/>
</dbReference>
<feature type="region of interest" description="Disordered" evidence="3">
    <location>
        <begin position="1"/>
        <end position="27"/>
    </location>
</feature>
<evidence type="ECO:0008006" key="6">
    <source>
        <dbReference type="Google" id="ProtNLM"/>
    </source>
</evidence>
<dbReference type="GO" id="GO:0004309">
    <property type="term" value="F:exopolyphosphatase activity"/>
    <property type="evidence" value="ECO:0007669"/>
    <property type="project" value="TreeGrafter"/>
</dbReference>
<gene>
    <name evidence="4" type="ORF">M408DRAFT_331351</name>
</gene>
<reference evidence="5" key="2">
    <citation type="submission" date="2015-01" db="EMBL/GenBank/DDBJ databases">
        <title>Evolutionary Origins and Diversification of the Mycorrhizal Mutualists.</title>
        <authorList>
            <consortium name="DOE Joint Genome Institute"/>
            <consortium name="Mycorrhizal Genomics Consortium"/>
            <person name="Kohler A."/>
            <person name="Kuo A."/>
            <person name="Nagy L.G."/>
            <person name="Floudas D."/>
            <person name="Copeland A."/>
            <person name="Barry K.W."/>
            <person name="Cichocki N."/>
            <person name="Veneault-Fourrey C."/>
            <person name="LaButti K."/>
            <person name="Lindquist E.A."/>
            <person name="Lipzen A."/>
            <person name="Lundell T."/>
            <person name="Morin E."/>
            <person name="Murat C."/>
            <person name="Riley R."/>
            <person name="Ohm R."/>
            <person name="Sun H."/>
            <person name="Tunlid A."/>
            <person name="Henrissat B."/>
            <person name="Grigoriev I.V."/>
            <person name="Hibbett D.S."/>
            <person name="Martin F."/>
        </authorList>
    </citation>
    <scope>NUCLEOTIDE SEQUENCE [LARGE SCALE GENOMIC DNA]</scope>
    <source>
        <strain evidence="5">MAFF 305830</strain>
    </source>
</reference>
<feature type="region of interest" description="Disordered" evidence="3">
    <location>
        <begin position="598"/>
        <end position="621"/>
    </location>
</feature>
<dbReference type="GO" id="GO:0005615">
    <property type="term" value="C:extracellular space"/>
    <property type="evidence" value="ECO:0007669"/>
    <property type="project" value="TreeGrafter"/>
</dbReference>
<dbReference type="GO" id="GO:0000324">
    <property type="term" value="C:fungal-type vacuole"/>
    <property type="evidence" value="ECO:0007669"/>
    <property type="project" value="TreeGrafter"/>
</dbReference>
<dbReference type="STRING" id="933852.A0A0C3AZ61"/>
<dbReference type="GO" id="GO:0008081">
    <property type="term" value="F:phosphoric diester hydrolase activity"/>
    <property type="evidence" value="ECO:0007669"/>
    <property type="project" value="TreeGrafter"/>
</dbReference>
<reference evidence="4 5" key="1">
    <citation type="submission" date="2014-04" db="EMBL/GenBank/DDBJ databases">
        <authorList>
            <consortium name="DOE Joint Genome Institute"/>
            <person name="Kuo A."/>
            <person name="Zuccaro A."/>
            <person name="Kohler A."/>
            <person name="Nagy L.G."/>
            <person name="Floudas D."/>
            <person name="Copeland A."/>
            <person name="Barry K.W."/>
            <person name="Cichocki N."/>
            <person name="Veneault-Fourrey C."/>
            <person name="LaButti K."/>
            <person name="Lindquist E.A."/>
            <person name="Lipzen A."/>
            <person name="Lundell T."/>
            <person name="Morin E."/>
            <person name="Murat C."/>
            <person name="Sun H."/>
            <person name="Tunlid A."/>
            <person name="Henrissat B."/>
            <person name="Grigoriev I.V."/>
            <person name="Hibbett D.S."/>
            <person name="Martin F."/>
            <person name="Nordberg H.P."/>
            <person name="Cantor M.N."/>
            <person name="Hua S.X."/>
        </authorList>
    </citation>
    <scope>NUCLEOTIDE SEQUENCE [LARGE SCALE GENOMIC DNA]</scope>
    <source>
        <strain evidence="4 5">MAFF 305830</strain>
    </source>
</reference>
<keyword evidence="1" id="KW-0378">Hydrolase</keyword>
<evidence type="ECO:0000256" key="1">
    <source>
        <dbReference type="ARBA" id="ARBA00022801"/>
    </source>
</evidence>
<protein>
    <recommendedName>
        <fullName evidence="6">Endopolyphosphatase</fullName>
    </recommendedName>
</protein>
<evidence type="ECO:0000256" key="3">
    <source>
        <dbReference type="SAM" id="MobiDB-lite"/>
    </source>
</evidence>
<proteinExistence type="predicted"/>